<dbReference type="PANTHER" id="PTHR23302:SF35">
    <property type="entry name" value="TRANSMEMBRANE CHANNEL-LIKE PROTEIN 3"/>
    <property type="match status" value="1"/>
</dbReference>
<sequence>PVSDIISCFLSQVSVVVSLITMIAPSAFELVAQLEMYHPRTSLRFQLARVLVLYLGNLYSLIIALLDKVNSMSMASAAAAAAASVVSGNLSDSTAFMATISQPGETSLSTLVSDISISENHNSTIATIAMVLDVNTSISTSKVTMATMYNHTGMFEQNKQKKPDECWETYVGQVQKFIPCHSFIRSFVHLSICSFVPSFICPFIS</sequence>
<accession>A0A060ZD10</accession>
<proteinExistence type="predicted"/>
<evidence type="ECO:0000256" key="1">
    <source>
        <dbReference type="SAM" id="Phobius"/>
    </source>
</evidence>
<keyword evidence="1" id="KW-0472">Membrane</keyword>
<feature type="transmembrane region" description="Helical" evidence="1">
    <location>
        <begin position="7"/>
        <end position="27"/>
    </location>
</feature>
<evidence type="ECO:0000313" key="2">
    <source>
        <dbReference type="EMBL" id="CDQ99564.1"/>
    </source>
</evidence>
<reference evidence="2" key="1">
    <citation type="journal article" date="2014" name="Nat. Commun.">
        <title>The rainbow trout genome provides novel insights into evolution after whole-genome duplication in vertebrates.</title>
        <authorList>
            <person name="Berthelot C."/>
            <person name="Brunet F."/>
            <person name="Chalopin D."/>
            <person name="Juanchich A."/>
            <person name="Bernard M."/>
            <person name="Noel B."/>
            <person name="Bento P."/>
            <person name="Da Silva C."/>
            <person name="Labadie K."/>
            <person name="Alberti A."/>
            <person name="Aury J.M."/>
            <person name="Louis A."/>
            <person name="Dehais P."/>
            <person name="Bardou P."/>
            <person name="Montfort J."/>
            <person name="Klopp C."/>
            <person name="Cabau C."/>
            <person name="Gaspin C."/>
            <person name="Thorgaard G.H."/>
            <person name="Boussaha M."/>
            <person name="Quillet E."/>
            <person name="Guyomard R."/>
            <person name="Galiana D."/>
            <person name="Bobe J."/>
            <person name="Volff J.N."/>
            <person name="Genet C."/>
            <person name="Wincker P."/>
            <person name="Jaillon O."/>
            <person name="Roest Crollius H."/>
            <person name="Guiguen Y."/>
        </authorList>
    </citation>
    <scope>NUCLEOTIDE SEQUENCE [LARGE SCALE GENOMIC DNA]</scope>
</reference>
<keyword evidence="1" id="KW-1133">Transmembrane helix</keyword>
<dbReference type="STRING" id="8022.A0A060ZD10"/>
<dbReference type="InterPro" id="IPR038900">
    <property type="entry name" value="TMC"/>
</dbReference>
<protein>
    <submittedName>
        <fullName evidence="2">Uncharacterized protein</fullName>
    </submittedName>
</protein>
<gene>
    <name evidence="2" type="ORF">GSONMT00011307001</name>
</gene>
<dbReference type="PaxDb" id="8022-A0A060ZD10"/>
<organism evidence="2 3">
    <name type="scientific">Oncorhynchus mykiss</name>
    <name type="common">Rainbow trout</name>
    <name type="synonym">Salmo gairdneri</name>
    <dbReference type="NCBI Taxonomy" id="8022"/>
    <lineage>
        <taxon>Eukaryota</taxon>
        <taxon>Metazoa</taxon>
        <taxon>Chordata</taxon>
        <taxon>Craniata</taxon>
        <taxon>Vertebrata</taxon>
        <taxon>Euteleostomi</taxon>
        <taxon>Actinopterygii</taxon>
        <taxon>Neopterygii</taxon>
        <taxon>Teleostei</taxon>
        <taxon>Protacanthopterygii</taxon>
        <taxon>Salmoniformes</taxon>
        <taxon>Salmonidae</taxon>
        <taxon>Salmoninae</taxon>
        <taxon>Oncorhynchus</taxon>
    </lineage>
</organism>
<name>A0A060ZD10_ONCMY</name>
<dbReference type="AlphaFoldDB" id="A0A060ZD10"/>
<keyword evidence="1" id="KW-0812">Transmembrane</keyword>
<dbReference type="EMBL" id="FR947996">
    <property type="protein sequence ID" value="CDQ99564.1"/>
    <property type="molecule type" value="Genomic_DNA"/>
</dbReference>
<feature type="non-terminal residue" evidence="2">
    <location>
        <position position="1"/>
    </location>
</feature>
<dbReference type="GO" id="GO:0005886">
    <property type="term" value="C:plasma membrane"/>
    <property type="evidence" value="ECO:0007669"/>
    <property type="project" value="InterPro"/>
</dbReference>
<dbReference type="GO" id="GO:0008381">
    <property type="term" value="F:mechanosensitive monoatomic ion channel activity"/>
    <property type="evidence" value="ECO:0007669"/>
    <property type="project" value="TreeGrafter"/>
</dbReference>
<evidence type="ECO:0000313" key="3">
    <source>
        <dbReference type="Proteomes" id="UP000193380"/>
    </source>
</evidence>
<feature type="transmembrane region" description="Helical" evidence="1">
    <location>
        <begin position="47"/>
        <end position="66"/>
    </location>
</feature>
<reference evidence="2" key="2">
    <citation type="submission" date="2014-03" db="EMBL/GenBank/DDBJ databases">
        <authorList>
            <person name="Genoscope - CEA"/>
        </authorList>
    </citation>
    <scope>NUCLEOTIDE SEQUENCE</scope>
</reference>
<dbReference type="Proteomes" id="UP000193380">
    <property type="component" value="Unassembled WGS sequence"/>
</dbReference>
<dbReference type="PANTHER" id="PTHR23302">
    <property type="entry name" value="TRANSMEMBRANE CHANNEL-RELATED"/>
    <property type="match status" value="1"/>
</dbReference>